<proteinExistence type="predicted"/>
<accession>A0A432LQ83</accession>
<gene>
    <name evidence="1" type="ORF">EKH79_15110</name>
</gene>
<keyword evidence="2" id="KW-1185">Reference proteome</keyword>
<protein>
    <submittedName>
        <fullName evidence="1">Uncharacterized protein</fullName>
    </submittedName>
</protein>
<reference evidence="1 2" key="1">
    <citation type="submission" date="2018-12" db="EMBL/GenBank/DDBJ databases">
        <title>Dyella dinghuensis sp. nov. DHOA06 and Dyella choica sp. nov. 4M-K27, isolated from forest soil.</title>
        <authorList>
            <person name="Qiu L.-H."/>
            <person name="Gao Z.-H."/>
        </authorList>
    </citation>
    <scope>NUCLEOTIDE SEQUENCE [LARGE SCALE GENOMIC DNA]</scope>
    <source>
        <strain evidence="1 2">DHOA06</strain>
    </source>
</reference>
<comment type="caution">
    <text evidence="1">The sequence shown here is derived from an EMBL/GenBank/DDBJ whole genome shotgun (WGS) entry which is preliminary data.</text>
</comment>
<evidence type="ECO:0000313" key="2">
    <source>
        <dbReference type="Proteomes" id="UP000267077"/>
    </source>
</evidence>
<dbReference type="EMBL" id="RYZR01000007">
    <property type="protein sequence ID" value="RUL62213.1"/>
    <property type="molecule type" value="Genomic_DNA"/>
</dbReference>
<dbReference type="AlphaFoldDB" id="A0A432LQ83"/>
<organism evidence="1 2">
    <name type="scientific">Dyella dinghuensis</name>
    <dbReference type="NCBI Taxonomy" id="1920169"/>
    <lineage>
        <taxon>Bacteria</taxon>
        <taxon>Pseudomonadati</taxon>
        <taxon>Pseudomonadota</taxon>
        <taxon>Gammaproteobacteria</taxon>
        <taxon>Lysobacterales</taxon>
        <taxon>Rhodanobacteraceae</taxon>
        <taxon>Dyella</taxon>
    </lineage>
</organism>
<dbReference type="Proteomes" id="UP000267077">
    <property type="component" value="Unassembled WGS sequence"/>
</dbReference>
<evidence type="ECO:0000313" key="1">
    <source>
        <dbReference type="EMBL" id="RUL62213.1"/>
    </source>
</evidence>
<sequence length="146" mass="16768">MSEENLPLGLAHGLMLDNPKITIPWQSDVTTLSSIGDPTILTSSKVTFVSWKDRTVFNGIEVDVQFRSDFNKIFWLDLRDKSRFESATAAFSYLRELVVERLGEPHLSQIDDGYPWEQWNYGSVRVSVRIAERFVEYVSFMVSKGL</sequence>
<name>A0A432LQ83_9GAMM</name>